<evidence type="ECO:0000256" key="2">
    <source>
        <dbReference type="ARBA" id="ARBA00022723"/>
    </source>
</evidence>
<evidence type="ECO:0000256" key="1">
    <source>
        <dbReference type="ARBA" id="ARBA00004123"/>
    </source>
</evidence>
<dbReference type="InterPro" id="IPR028159">
    <property type="entry name" value="RPA_interact_C_dom"/>
</dbReference>
<feature type="domain" description="RPA-interacting protein C-terminal" evidence="8">
    <location>
        <begin position="127"/>
        <end position="218"/>
    </location>
</feature>
<dbReference type="GO" id="GO:0006606">
    <property type="term" value="P:protein import into nucleus"/>
    <property type="evidence" value="ECO:0007669"/>
    <property type="project" value="TreeGrafter"/>
</dbReference>
<protein>
    <submittedName>
        <fullName evidence="9">RIP-like protein</fullName>
    </submittedName>
</protein>
<dbReference type="Pfam" id="PF14766">
    <property type="entry name" value="RPA_interact_N"/>
    <property type="match status" value="1"/>
</dbReference>
<dbReference type="GO" id="GO:0008270">
    <property type="term" value="F:zinc ion binding"/>
    <property type="evidence" value="ECO:0007669"/>
    <property type="project" value="UniProtKB-KW"/>
</dbReference>
<dbReference type="AlphaFoldDB" id="A0A0A1XSR2"/>
<reference evidence="9" key="2">
    <citation type="journal article" date="2015" name="Gigascience">
        <title>Reconstructing a comprehensive transcriptome assembly of a white-pupal translocated strain of the pest fruit fly Bactrocera cucurbitae.</title>
        <authorList>
            <person name="Sim S.B."/>
            <person name="Calla B."/>
            <person name="Hall B."/>
            <person name="DeRego T."/>
            <person name="Geib S.M."/>
        </authorList>
    </citation>
    <scope>NUCLEOTIDE SEQUENCE</scope>
</reference>
<reference evidence="9" key="1">
    <citation type="submission" date="2014-11" db="EMBL/GenBank/DDBJ databases">
        <authorList>
            <person name="Geib S."/>
        </authorList>
    </citation>
    <scope>NUCLEOTIDE SEQUENCE</scope>
</reference>
<organism evidence="9">
    <name type="scientific">Zeugodacus cucurbitae</name>
    <name type="common">Melon fruit fly</name>
    <name type="synonym">Bactrocera cucurbitae</name>
    <dbReference type="NCBI Taxonomy" id="28588"/>
    <lineage>
        <taxon>Eukaryota</taxon>
        <taxon>Metazoa</taxon>
        <taxon>Ecdysozoa</taxon>
        <taxon>Arthropoda</taxon>
        <taxon>Hexapoda</taxon>
        <taxon>Insecta</taxon>
        <taxon>Pterygota</taxon>
        <taxon>Neoptera</taxon>
        <taxon>Endopterygota</taxon>
        <taxon>Diptera</taxon>
        <taxon>Brachycera</taxon>
        <taxon>Muscomorpha</taxon>
        <taxon>Tephritoidea</taxon>
        <taxon>Tephritidae</taxon>
        <taxon>Zeugodacus</taxon>
        <taxon>Zeugodacus</taxon>
    </lineage>
</organism>
<dbReference type="EMBL" id="GBXI01000003">
    <property type="protein sequence ID" value="JAD14289.1"/>
    <property type="molecule type" value="Transcribed_RNA"/>
</dbReference>
<proteinExistence type="predicted"/>
<dbReference type="PANTHER" id="PTHR31742:SF1">
    <property type="entry name" value="RPA-INTERACTING PROTEIN"/>
    <property type="match status" value="1"/>
</dbReference>
<feature type="domain" description="RPA-interacting protein N-terminal" evidence="7">
    <location>
        <begin position="32"/>
        <end position="60"/>
    </location>
</feature>
<evidence type="ECO:0000259" key="8">
    <source>
        <dbReference type="Pfam" id="PF14768"/>
    </source>
</evidence>
<gene>
    <name evidence="9" type="primary">Ripalpha</name>
    <name evidence="9" type="ORF">g.11163</name>
</gene>
<keyword evidence="4" id="KW-0862">Zinc</keyword>
<dbReference type="PANTHER" id="PTHR31742">
    <property type="entry name" value="RPA-INTERACTING PROTEIN RPAIN"/>
    <property type="match status" value="1"/>
</dbReference>
<keyword evidence="3" id="KW-0863">Zinc-finger</keyword>
<dbReference type="InterPro" id="IPR028156">
    <property type="entry name" value="RIP"/>
</dbReference>
<evidence type="ECO:0000256" key="5">
    <source>
        <dbReference type="ARBA" id="ARBA00023242"/>
    </source>
</evidence>
<dbReference type="InterPro" id="IPR028158">
    <property type="entry name" value="RPA_interact_N_dom"/>
</dbReference>
<feature type="coiled-coil region" evidence="6">
    <location>
        <begin position="77"/>
        <end position="123"/>
    </location>
</feature>
<name>A0A0A1XSR2_ZEUCU</name>
<dbReference type="Pfam" id="PF14768">
    <property type="entry name" value="RPA_interact_C"/>
    <property type="match status" value="1"/>
</dbReference>
<evidence type="ECO:0000256" key="4">
    <source>
        <dbReference type="ARBA" id="ARBA00022833"/>
    </source>
</evidence>
<evidence type="ECO:0000256" key="6">
    <source>
        <dbReference type="SAM" id="Coils"/>
    </source>
</evidence>
<comment type="subcellular location">
    <subcellularLocation>
        <location evidence="1">Nucleus</location>
    </subcellularLocation>
</comment>
<dbReference type="GO" id="GO:0005634">
    <property type="term" value="C:nucleus"/>
    <property type="evidence" value="ECO:0007669"/>
    <property type="project" value="UniProtKB-SubCell"/>
</dbReference>
<evidence type="ECO:0000259" key="7">
    <source>
        <dbReference type="Pfam" id="PF14766"/>
    </source>
</evidence>
<keyword evidence="6" id="KW-0175">Coiled coil</keyword>
<evidence type="ECO:0000256" key="3">
    <source>
        <dbReference type="ARBA" id="ARBA00022771"/>
    </source>
</evidence>
<keyword evidence="2" id="KW-0479">Metal-binding</keyword>
<keyword evidence="5" id="KW-0539">Nucleus</keyword>
<accession>A0A0A1XSR2</accession>
<sequence>MSLEIPTNPVYHTSVEQKLHSKNAAKVYRYGSPKIRDQLRDKCRMRVREARQANFSKRRLTNITEEFDIDKLLREELASLESDLRLQEEIYKELRDEMNEWFVQELEAEEISLIKAADEDENNNHVICPICEQCNLLFVTANEQEGSNIFKCTCGVSFNNDAKPLALRQVLHSQIDVHEQNCTANLTFFLEPQSAYGAKTDACVNSLCAMCDKCDYFYSF</sequence>
<evidence type="ECO:0000313" key="9">
    <source>
        <dbReference type="EMBL" id="JAD14289.1"/>
    </source>
</evidence>